<dbReference type="AlphaFoldDB" id="A0A9E2BGX8"/>
<comment type="similarity">
    <text evidence="5">Belongs to the ABC-2 integral membrane protein family.</text>
</comment>
<dbReference type="EMBL" id="QLTW01000081">
    <property type="protein sequence ID" value="MBT9145358.1"/>
    <property type="molecule type" value="Genomic_DNA"/>
</dbReference>
<evidence type="ECO:0000256" key="1">
    <source>
        <dbReference type="ARBA" id="ARBA00004141"/>
    </source>
</evidence>
<evidence type="ECO:0000256" key="2">
    <source>
        <dbReference type="ARBA" id="ARBA00022692"/>
    </source>
</evidence>
<dbReference type="Proteomes" id="UP000811545">
    <property type="component" value="Unassembled WGS sequence"/>
</dbReference>
<comment type="subcellular location">
    <subcellularLocation>
        <location evidence="5">Cell membrane</location>
        <topology evidence="5">Multi-pass membrane protein</topology>
    </subcellularLocation>
    <subcellularLocation>
        <location evidence="1">Membrane</location>
        <topology evidence="1">Multi-pass membrane protein</topology>
    </subcellularLocation>
</comment>
<evidence type="ECO:0000313" key="7">
    <source>
        <dbReference type="EMBL" id="MBT9145358.1"/>
    </source>
</evidence>
<gene>
    <name evidence="7" type="ORF">DDT42_01229</name>
</gene>
<evidence type="ECO:0000256" key="3">
    <source>
        <dbReference type="ARBA" id="ARBA00022989"/>
    </source>
</evidence>
<dbReference type="Pfam" id="PF01061">
    <property type="entry name" value="ABC2_membrane"/>
    <property type="match status" value="1"/>
</dbReference>
<feature type="domain" description="ABC transmembrane type-2" evidence="6">
    <location>
        <begin position="28"/>
        <end position="257"/>
    </location>
</feature>
<evidence type="ECO:0000259" key="6">
    <source>
        <dbReference type="PROSITE" id="PS51012"/>
    </source>
</evidence>
<proteinExistence type="inferred from homology"/>
<keyword evidence="5" id="KW-1003">Cell membrane</keyword>
<dbReference type="InterPro" id="IPR052902">
    <property type="entry name" value="ABC-2_transporter"/>
</dbReference>
<feature type="transmembrane region" description="Helical" evidence="5">
    <location>
        <begin position="142"/>
        <end position="169"/>
    </location>
</feature>
<dbReference type="InterPro" id="IPR013525">
    <property type="entry name" value="ABC2_TM"/>
</dbReference>
<dbReference type="InterPro" id="IPR047817">
    <property type="entry name" value="ABC2_TM_bact-type"/>
</dbReference>
<comment type="caution">
    <text evidence="7">The sequence shown here is derived from an EMBL/GenBank/DDBJ whole genome shotgun (WGS) entry which is preliminary data.</text>
</comment>
<feature type="transmembrane region" description="Helical" evidence="5">
    <location>
        <begin position="59"/>
        <end position="79"/>
    </location>
</feature>
<evidence type="ECO:0000256" key="4">
    <source>
        <dbReference type="ARBA" id="ARBA00023136"/>
    </source>
</evidence>
<dbReference type="PANTHER" id="PTHR43027">
    <property type="entry name" value="DOXORUBICIN RESISTANCE ABC TRANSPORTER PERMEASE PROTEIN DRRC-RELATED"/>
    <property type="match status" value="1"/>
</dbReference>
<feature type="transmembrane region" description="Helical" evidence="5">
    <location>
        <begin position="232"/>
        <end position="254"/>
    </location>
</feature>
<protein>
    <recommendedName>
        <fullName evidence="5">Transport permease protein</fullName>
    </recommendedName>
</protein>
<evidence type="ECO:0000256" key="5">
    <source>
        <dbReference type="RuleBase" id="RU361157"/>
    </source>
</evidence>
<reference evidence="7 8" key="1">
    <citation type="journal article" date="2021" name="bioRxiv">
        <title>Unique metabolic strategies in Hadean analogues reveal hints for primordial physiology.</title>
        <authorList>
            <person name="Nobu M.K."/>
            <person name="Nakai R."/>
            <person name="Tamazawa S."/>
            <person name="Mori H."/>
            <person name="Toyoda A."/>
            <person name="Ijiri A."/>
            <person name="Suzuki S."/>
            <person name="Kurokawa K."/>
            <person name="Kamagata Y."/>
            <person name="Tamaki H."/>
        </authorList>
    </citation>
    <scope>NUCLEOTIDE SEQUENCE [LARGE SCALE GENOMIC DNA]</scope>
    <source>
        <strain evidence="7">BS525</strain>
    </source>
</reference>
<dbReference type="PIRSF" id="PIRSF006648">
    <property type="entry name" value="DrrB"/>
    <property type="match status" value="1"/>
</dbReference>
<dbReference type="GO" id="GO:0140359">
    <property type="term" value="F:ABC-type transporter activity"/>
    <property type="evidence" value="ECO:0007669"/>
    <property type="project" value="InterPro"/>
</dbReference>
<dbReference type="PROSITE" id="PS51012">
    <property type="entry name" value="ABC_TM2"/>
    <property type="match status" value="1"/>
</dbReference>
<keyword evidence="5" id="KW-0813">Transport</keyword>
<dbReference type="GO" id="GO:0043190">
    <property type="term" value="C:ATP-binding cassette (ABC) transporter complex"/>
    <property type="evidence" value="ECO:0007669"/>
    <property type="project" value="InterPro"/>
</dbReference>
<sequence>MFKKILRELRAIRGRAYVRMVSIRRDLLLLPFQVILPVLAVAAYIYLYRFIGAPPEYGTLVLIGGVMTTYWLNVLWSMASQLYWERMGGNLQIYFLVPASKMSILLGMAVGSMYTTSIRALSTLFVGLVIFRLPIELKNPVAAILLFFLSLSALYGMGMLLSSVFLVWGREAWHLSSLFQEPIYLLSGFYFPVKSLGITLATVASLIPVTLALDGMRQVLIPGGEKMGFLPVWINILILAVMALVFPYLAYYGLNYMERLAKKEGRITTRWQ</sequence>
<organism evidence="7 8">
    <name type="scientific">Psychracetigena formicireducens</name>
    <dbReference type="NCBI Taxonomy" id="2986056"/>
    <lineage>
        <taxon>Bacteria</taxon>
        <taxon>Bacillati</taxon>
        <taxon>Candidatus Lithacetigenota</taxon>
        <taxon>Candidatus Psychracetigena</taxon>
    </lineage>
</organism>
<feature type="transmembrane region" description="Helical" evidence="5">
    <location>
        <begin position="91"/>
        <end position="110"/>
    </location>
</feature>
<feature type="transmembrane region" description="Helical" evidence="5">
    <location>
        <begin position="189"/>
        <end position="211"/>
    </location>
</feature>
<evidence type="ECO:0000313" key="8">
    <source>
        <dbReference type="Proteomes" id="UP000811545"/>
    </source>
</evidence>
<accession>A0A9E2BGX8</accession>
<keyword evidence="3 5" id="KW-1133">Transmembrane helix</keyword>
<dbReference type="InterPro" id="IPR000412">
    <property type="entry name" value="ABC_2_transport"/>
</dbReference>
<name>A0A9E2BGX8_PSYF1</name>
<keyword evidence="2 5" id="KW-0812">Transmembrane</keyword>
<feature type="transmembrane region" description="Helical" evidence="5">
    <location>
        <begin position="27"/>
        <end position="47"/>
    </location>
</feature>
<keyword evidence="4 5" id="KW-0472">Membrane</keyword>
<dbReference type="PANTHER" id="PTHR43027:SF1">
    <property type="entry name" value="DOXORUBICIN RESISTANCE ABC TRANSPORTER PERMEASE PROTEIN DRRC-RELATED"/>
    <property type="match status" value="1"/>
</dbReference>